<keyword evidence="2" id="KW-1185">Reference proteome</keyword>
<dbReference type="EMBL" id="JAUSTY010000014">
    <property type="protein sequence ID" value="MDQ0167227.1"/>
    <property type="molecule type" value="Genomic_DNA"/>
</dbReference>
<gene>
    <name evidence="1" type="ORF">J2S11_003152</name>
</gene>
<dbReference type="RefSeq" id="WP_307396020.1">
    <property type="nucleotide sequence ID" value="NZ_BAAADK010000014.1"/>
</dbReference>
<sequence>MKLYEIKYFLDEAIHSPVFDYIRHLVTVEEQLSVKQSWENGYHLCLFGYLEEQRCAHITHQLEQIQKVHPSPIYDIEEFKQRYLKVAKLTQAESGLDTIFQNDVQVLEKNDFYSFENSEQLHLYLLIHHTFDKHFAQNYFIENQILDIIIQLYPFVQALPETMLHKESGLQSNGYASHLSHYVGLINSLKEHDRDKVRARFDAQIQEDLPLFEAQLNKDNPGLLKDLMNIYEVVGAYVDEGFINFFSPKNYETDIVPYLHLYNERHSMVFKNQETREKLLLDHVSCTNKWILNVLYEKLVLLKIKPIEKFYMNYFYSSLKYDQAALEVR</sequence>
<organism evidence="1 2">
    <name type="scientific">Caldalkalibacillus horti</name>
    <dbReference type="NCBI Taxonomy" id="77523"/>
    <lineage>
        <taxon>Bacteria</taxon>
        <taxon>Bacillati</taxon>
        <taxon>Bacillota</taxon>
        <taxon>Bacilli</taxon>
        <taxon>Bacillales</taxon>
        <taxon>Bacillaceae</taxon>
        <taxon>Caldalkalibacillus</taxon>
    </lineage>
</organism>
<protein>
    <submittedName>
        <fullName evidence="1">Uncharacterized protein</fullName>
    </submittedName>
</protein>
<evidence type="ECO:0000313" key="1">
    <source>
        <dbReference type="EMBL" id="MDQ0167227.1"/>
    </source>
</evidence>
<reference evidence="1 2" key="1">
    <citation type="submission" date="2023-07" db="EMBL/GenBank/DDBJ databases">
        <title>Genomic Encyclopedia of Type Strains, Phase IV (KMG-IV): sequencing the most valuable type-strain genomes for metagenomic binning, comparative biology and taxonomic classification.</title>
        <authorList>
            <person name="Goeker M."/>
        </authorList>
    </citation>
    <scope>NUCLEOTIDE SEQUENCE [LARGE SCALE GENOMIC DNA]</scope>
    <source>
        <strain evidence="1 2">DSM 12751</strain>
    </source>
</reference>
<proteinExistence type="predicted"/>
<name>A0ABT9W1U0_9BACI</name>
<comment type="caution">
    <text evidence="1">The sequence shown here is derived from an EMBL/GenBank/DDBJ whole genome shotgun (WGS) entry which is preliminary data.</text>
</comment>
<evidence type="ECO:0000313" key="2">
    <source>
        <dbReference type="Proteomes" id="UP001235840"/>
    </source>
</evidence>
<accession>A0ABT9W1U0</accession>
<dbReference type="Proteomes" id="UP001235840">
    <property type="component" value="Unassembled WGS sequence"/>
</dbReference>